<comment type="caution">
    <text evidence="2">The sequence shown here is derived from an EMBL/GenBank/DDBJ whole genome shotgun (WGS) entry which is preliminary data.</text>
</comment>
<evidence type="ECO:0000313" key="3">
    <source>
        <dbReference type="Proteomes" id="UP000322245"/>
    </source>
</evidence>
<feature type="non-terminal residue" evidence="2">
    <location>
        <position position="1"/>
    </location>
</feature>
<dbReference type="InterPro" id="IPR046700">
    <property type="entry name" value="DUF6570"/>
</dbReference>
<name>A0A5D3ARZ3_9TREE</name>
<protein>
    <recommendedName>
        <fullName evidence="1">DUF6570 domain-containing protein</fullName>
    </recommendedName>
</protein>
<sequence length="271" mass="29682">TFAHINSFPPASQCSNNGAPLTTFDTEVIDNDGMASFCPRCAGCITPAPSESDLMLHSFTKVPVLARGNGLFIGKVPIEIARLTMIEKLCIARARATRCCIKLQGHGASHVSKGNVVILPQAASELGRLLPLSATEIANEFVVINSRKISAFMTIKNGGKFLVYTSGSTPMREWVSPDTFAALLPDLFPYGCGVFEDPLRPKKVSFAAHVKHLLKLKDRRFAMHTTFPFICLMIQRRQSSHQASLQTSLSTFNHIASLRVENVHTEVELRG</sequence>
<gene>
    <name evidence="2" type="ORF">B9479_006563</name>
</gene>
<proteinExistence type="predicted"/>
<keyword evidence="3" id="KW-1185">Reference proteome</keyword>
<feature type="domain" description="DUF6570" evidence="1">
    <location>
        <begin position="61"/>
        <end position="143"/>
    </location>
</feature>
<evidence type="ECO:0000259" key="1">
    <source>
        <dbReference type="Pfam" id="PF20209"/>
    </source>
</evidence>
<accession>A0A5D3ARZ3</accession>
<dbReference type="Proteomes" id="UP000322245">
    <property type="component" value="Unassembled WGS sequence"/>
</dbReference>
<evidence type="ECO:0000313" key="2">
    <source>
        <dbReference type="EMBL" id="TYJ52840.1"/>
    </source>
</evidence>
<dbReference type="AlphaFoldDB" id="A0A5D3ARZ3"/>
<dbReference type="Pfam" id="PF20209">
    <property type="entry name" value="DUF6570"/>
    <property type="match status" value="1"/>
</dbReference>
<reference evidence="2 3" key="1">
    <citation type="submission" date="2017-05" db="EMBL/GenBank/DDBJ databases">
        <title>The Genome Sequence of Tsuchiyaea wingfieldii DSM 27421.</title>
        <authorList>
            <person name="Cuomo C."/>
            <person name="Passer A."/>
            <person name="Billmyre B."/>
            <person name="Heitman J."/>
        </authorList>
    </citation>
    <scope>NUCLEOTIDE SEQUENCE [LARGE SCALE GENOMIC DNA]</scope>
    <source>
        <strain evidence="2 3">DSM 27421</strain>
    </source>
</reference>
<dbReference type="EMBL" id="NIDF01000114">
    <property type="protein sequence ID" value="TYJ52840.1"/>
    <property type="molecule type" value="Genomic_DNA"/>
</dbReference>
<organism evidence="2 3">
    <name type="scientific">Cryptococcus floricola</name>
    <dbReference type="NCBI Taxonomy" id="2591691"/>
    <lineage>
        <taxon>Eukaryota</taxon>
        <taxon>Fungi</taxon>
        <taxon>Dikarya</taxon>
        <taxon>Basidiomycota</taxon>
        <taxon>Agaricomycotina</taxon>
        <taxon>Tremellomycetes</taxon>
        <taxon>Tremellales</taxon>
        <taxon>Cryptococcaceae</taxon>
        <taxon>Cryptococcus</taxon>
    </lineage>
</organism>